<evidence type="ECO:0000256" key="8">
    <source>
        <dbReference type="PROSITE-ProRule" id="PRU00071"/>
    </source>
</evidence>
<evidence type="ECO:0000313" key="13">
    <source>
        <dbReference type="Proteomes" id="UP001054889"/>
    </source>
</evidence>
<dbReference type="InterPro" id="IPR003851">
    <property type="entry name" value="Znf_Dof"/>
</dbReference>
<keyword evidence="2 8" id="KW-0863">Zinc-finger</keyword>
<accession>A0AAV5DMJ7</accession>
<keyword evidence="13" id="KW-1185">Reference proteome</keyword>
<comment type="caution">
    <text evidence="12">The sequence shown here is derived from an EMBL/GenBank/DDBJ whole genome shotgun (WGS) entry which is preliminary data.</text>
</comment>
<keyword evidence="6 9" id="KW-0804">Transcription</keyword>
<name>A0AAV5DMJ7_ELECO</name>
<evidence type="ECO:0000256" key="9">
    <source>
        <dbReference type="RuleBase" id="RU369094"/>
    </source>
</evidence>
<dbReference type="PROSITE" id="PS01361">
    <property type="entry name" value="ZF_DOF_1"/>
    <property type="match status" value="1"/>
</dbReference>
<evidence type="ECO:0000313" key="12">
    <source>
        <dbReference type="EMBL" id="GJN11675.1"/>
    </source>
</evidence>
<feature type="region of interest" description="Disordered" evidence="10">
    <location>
        <begin position="284"/>
        <end position="316"/>
    </location>
</feature>
<dbReference type="PANTHER" id="PTHR31992">
    <property type="entry name" value="DOF ZINC FINGER PROTEIN DOF1.4-RELATED"/>
    <property type="match status" value="1"/>
</dbReference>
<dbReference type="GO" id="GO:0003677">
    <property type="term" value="F:DNA binding"/>
    <property type="evidence" value="ECO:0007669"/>
    <property type="project" value="UniProtKB-UniRule"/>
</dbReference>
<dbReference type="PANTHER" id="PTHR31992:SF141">
    <property type="entry name" value="DOF ZINC FINGER PROTEIN DOF1.4"/>
    <property type="match status" value="1"/>
</dbReference>
<comment type="function">
    <text evidence="9">Transcription factor that binds specifically to a 5'-AA[AG]G-3' consensus core sequence.</text>
</comment>
<dbReference type="AlphaFoldDB" id="A0AAV5DMJ7"/>
<organism evidence="12 13">
    <name type="scientific">Eleusine coracana subsp. coracana</name>
    <dbReference type="NCBI Taxonomy" id="191504"/>
    <lineage>
        <taxon>Eukaryota</taxon>
        <taxon>Viridiplantae</taxon>
        <taxon>Streptophyta</taxon>
        <taxon>Embryophyta</taxon>
        <taxon>Tracheophyta</taxon>
        <taxon>Spermatophyta</taxon>
        <taxon>Magnoliopsida</taxon>
        <taxon>Liliopsida</taxon>
        <taxon>Poales</taxon>
        <taxon>Poaceae</taxon>
        <taxon>PACMAD clade</taxon>
        <taxon>Chloridoideae</taxon>
        <taxon>Cynodonteae</taxon>
        <taxon>Eleusininae</taxon>
        <taxon>Eleusine</taxon>
    </lineage>
</organism>
<protein>
    <recommendedName>
        <fullName evidence="9">Dof zinc finger protein</fullName>
    </recommendedName>
</protein>
<evidence type="ECO:0000256" key="3">
    <source>
        <dbReference type="ARBA" id="ARBA00022833"/>
    </source>
</evidence>
<evidence type="ECO:0000256" key="4">
    <source>
        <dbReference type="ARBA" id="ARBA00023015"/>
    </source>
</evidence>
<dbReference type="GO" id="GO:0003700">
    <property type="term" value="F:DNA-binding transcription factor activity"/>
    <property type="evidence" value="ECO:0007669"/>
    <property type="project" value="UniProtKB-UniRule"/>
</dbReference>
<reference evidence="12" key="1">
    <citation type="journal article" date="2018" name="DNA Res.">
        <title>Multiple hybrid de novo genome assembly of finger millet, an orphan allotetraploid crop.</title>
        <authorList>
            <person name="Hatakeyama M."/>
            <person name="Aluri S."/>
            <person name="Balachadran M.T."/>
            <person name="Sivarajan S.R."/>
            <person name="Patrignani A."/>
            <person name="Gruter S."/>
            <person name="Poveda L."/>
            <person name="Shimizu-Inatsugi R."/>
            <person name="Baeten J."/>
            <person name="Francoijs K.J."/>
            <person name="Nataraja K.N."/>
            <person name="Reddy Y.A.N."/>
            <person name="Phadnis S."/>
            <person name="Ravikumar R.L."/>
            <person name="Schlapbach R."/>
            <person name="Sreeman S.M."/>
            <person name="Shimizu K.K."/>
        </authorList>
    </citation>
    <scope>NUCLEOTIDE SEQUENCE</scope>
</reference>
<gene>
    <name evidence="12" type="primary">ga29884</name>
    <name evidence="12" type="ORF">PR202_ga29884</name>
</gene>
<dbReference type="InterPro" id="IPR045174">
    <property type="entry name" value="Dof"/>
</dbReference>
<dbReference type="GO" id="GO:0005634">
    <property type="term" value="C:nucleus"/>
    <property type="evidence" value="ECO:0007669"/>
    <property type="project" value="UniProtKB-SubCell"/>
</dbReference>
<evidence type="ECO:0000256" key="10">
    <source>
        <dbReference type="SAM" id="MobiDB-lite"/>
    </source>
</evidence>
<feature type="region of interest" description="Disordered" evidence="10">
    <location>
        <begin position="38"/>
        <end position="61"/>
    </location>
</feature>
<dbReference type="GO" id="GO:0008270">
    <property type="term" value="F:zinc ion binding"/>
    <property type="evidence" value="ECO:0007669"/>
    <property type="project" value="UniProtKB-KW"/>
</dbReference>
<evidence type="ECO:0000256" key="2">
    <source>
        <dbReference type="ARBA" id="ARBA00022771"/>
    </source>
</evidence>
<keyword evidence="7 8" id="KW-0539">Nucleus</keyword>
<keyword evidence="5 8" id="KW-0238">DNA-binding</keyword>
<evidence type="ECO:0000256" key="5">
    <source>
        <dbReference type="ARBA" id="ARBA00023125"/>
    </source>
</evidence>
<comment type="subcellular location">
    <subcellularLocation>
        <location evidence="8 9">Nucleus</location>
    </subcellularLocation>
</comment>
<reference evidence="12" key="2">
    <citation type="submission" date="2021-12" db="EMBL/GenBank/DDBJ databases">
        <title>Resequencing data analysis of finger millet.</title>
        <authorList>
            <person name="Hatakeyama M."/>
            <person name="Aluri S."/>
            <person name="Balachadran M.T."/>
            <person name="Sivarajan S.R."/>
            <person name="Poveda L."/>
            <person name="Shimizu-Inatsugi R."/>
            <person name="Schlapbach R."/>
            <person name="Sreeman S.M."/>
            <person name="Shimizu K.K."/>
        </authorList>
    </citation>
    <scope>NUCLEOTIDE SEQUENCE</scope>
</reference>
<keyword evidence="1 9" id="KW-0479">Metal-binding</keyword>
<evidence type="ECO:0000259" key="11">
    <source>
        <dbReference type="PROSITE" id="PS50884"/>
    </source>
</evidence>
<dbReference type="Proteomes" id="UP001054889">
    <property type="component" value="Unassembled WGS sequence"/>
</dbReference>
<dbReference type="Pfam" id="PF02701">
    <property type="entry name" value="Zn_ribbon_Dof"/>
    <property type="match status" value="1"/>
</dbReference>
<evidence type="ECO:0000256" key="6">
    <source>
        <dbReference type="ARBA" id="ARBA00023163"/>
    </source>
</evidence>
<feature type="compositionally biased region" description="Polar residues" evidence="10">
    <location>
        <begin position="303"/>
        <end position="316"/>
    </location>
</feature>
<keyword evidence="4 9" id="KW-0805">Transcription regulation</keyword>
<evidence type="ECO:0000256" key="7">
    <source>
        <dbReference type="ARBA" id="ARBA00023242"/>
    </source>
</evidence>
<dbReference type="PROSITE" id="PS50884">
    <property type="entry name" value="ZF_DOF_2"/>
    <property type="match status" value="1"/>
</dbReference>
<evidence type="ECO:0000256" key="1">
    <source>
        <dbReference type="ARBA" id="ARBA00022723"/>
    </source>
</evidence>
<dbReference type="EMBL" id="BQKI01000018">
    <property type="protein sequence ID" value="GJN11675.1"/>
    <property type="molecule type" value="Genomic_DNA"/>
</dbReference>
<keyword evidence="3 9" id="KW-0862">Zinc</keyword>
<feature type="domain" description="Dof-type" evidence="11">
    <location>
        <begin position="66"/>
        <end position="120"/>
    </location>
</feature>
<sequence length="385" mass="39433">MQDDDGSERSSCVLRSERLPSRSRKLLWLARGVARRRRCSSRRRQRPAGGPGGAAGSAPDPRAEALRCPRCDSANTKFCYYNNYSLSQPRHFCKACKRYWTRGGTLRNVPVGGGCRKNKRSRTNSAAAAAAAGRTGGASAAGASAAATSSSALSLPVGVGGTSATTMQSLTSALGLSGGASLASLLLSGGGDHHLGLFQAAMQSVVSDTTYEMQQQHQHQAHHQVDHLLGLGYGGSGAQIQLKPWTTMQQQQDAAGGIMDSFYAPLLSGSLVPGLEELHVKAEAAGAGGDHHQSNKQAAAGGEQNNNGWDQLSSTPSSSNIDANIIASDALMAAAAASMAPAAVSSASTAAPSSFMYWGNGGGIGGAAGAWPDLANCGSSIATLF</sequence>
<proteinExistence type="predicted"/>